<dbReference type="SMART" id="SM00257">
    <property type="entry name" value="LysM"/>
    <property type="match status" value="1"/>
</dbReference>
<dbReference type="InterPro" id="IPR018392">
    <property type="entry name" value="LysM"/>
</dbReference>
<sequence>MIIKLGDFQFPKPPEDFSITSPQKTAHIELPEIEDVIQDFGPGPKQFSLVGIFSKKMGGIGLALSLDEIKNKGERILFSIDRLSWLVHFQNFNFKVLRGGHCQYTIELIETKRPEPFIFVREPDTLGPDIMDFYIAQLKAQAKAFRLHNALAQIYNSIGKIDEYLANVRSILRDIRTLAELPMNLLNRLKFELSMILLHCEIIMAETKRLLTVPARTYSAFESMLSYVYQYVQGIFQEAGFMWTRANSLPNKEKTHIVTNQDTLQSISKQYYNTYSRWTDIAYANKIIDPTTIKPGDSLIIPI</sequence>
<name>A0A7C6A8Q0_UNCW3</name>
<organism evidence="2">
    <name type="scientific">candidate division WOR-3 bacterium</name>
    <dbReference type="NCBI Taxonomy" id="2052148"/>
    <lineage>
        <taxon>Bacteria</taxon>
        <taxon>Bacteria division WOR-3</taxon>
    </lineage>
</organism>
<protein>
    <submittedName>
        <fullName evidence="2">LysM domain-containing protein</fullName>
    </submittedName>
</protein>
<comment type="caution">
    <text evidence="2">The sequence shown here is derived from an EMBL/GenBank/DDBJ whole genome shotgun (WGS) entry which is preliminary data.</text>
</comment>
<feature type="domain" description="LysM" evidence="1">
    <location>
        <begin position="254"/>
        <end position="301"/>
    </location>
</feature>
<dbReference type="InterPro" id="IPR036779">
    <property type="entry name" value="LysM_dom_sf"/>
</dbReference>
<evidence type="ECO:0000313" key="2">
    <source>
        <dbReference type="EMBL" id="HHS51324.1"/>
    </source>
</evidence>
<dbReference type="CDD" id="cd00118">
    <property type="entry name" value="LysM"/>
    <property type="match status" value="1"/>
</dbReference>
<dbReference type="SUPFAM" id="SSF54106">
    <property type="entry name" value="LysM domain"/>
    <property type="match status" value="1"/>
</dbReference>
<dbReference type="PROSITE" id="PS51782">
    <property type="entry name" value="LYSM"/>
    <property type="match status" value="1"/>
</dbReference>
<gene>
    <name evidence="2" type="ORF">ENW73_00450</name>
</gene>
<dbReference type="Gene3D" id="3.10.350.10">
    <property type="entry name" value="LysM domain"/>
    <property type="match status" value="1"/>
</dbReference>
<dbReference type="EMBL" id="DTLI01000016">
    <property type="protein sequence ID" value="HHS51324.1"/>
    <property type="molecule type" value="Genomic_DNA"/>
</dbReference>
<evidence type="ECO:0000259" key="1">
    <source>
        <dbReference type="PROSITE" id="PS51782"/>
    </source>
</evidence>
<reference evidence="2" key="1">
    <citation type="journal article" date="2020" name="mSystems">
        <title>Genome- and Community-Level Interaction Insights into Carbon Utilization and Element Cycling Functions of Hydrothermarchaeota in Hydrothermal Sediment.</title>
        <authorList>
            <person name="Zhou Z."/>
            <person name="Liu Y."/>
            <person name="Xu W."/>
            <person name="Pan J."/>
            <person name="Luo Z.H."/>
            <person name="Li M."/>
        </authorList>
    </citation>
    <scope>NUCLEOTIDE SEQUENCE [LARGE SCALE GENOMIC DNA]</scope>
    <source>
        <strain evidence="2">SpSt-876</strain>
    </source>
</reference>
<proteinExistence type="predicted"/>
<accession>A0A7C6A8Q0</accession>
<dbReference type="AlphaFoldDB" id="A0A7C6A8Q0"/>
<dbReference type="Pfam" id="PF01476">
    <property type="entry name" value="LysM"/>
    <property type="match status" value="1"/>
</dbReference>